<feature type="transmembrane region" description="Helical" evidence="6">
    <location>
        <begin position="274"/>
        <end position="292"/>
    </location>
</feature>
<name>A0A7W4W6H5_9GAMM</name>
<dbReference type="GO" id="GO:0016020">
    <property type="term" value="C:membrane"/>
    <property type="evidence" value="ECO:0007669"/>
    <property type="project" value="UniProtKB-SubCell"/>
</dbReference>
<evidence type="ECO:0000256" key="4">
    <source>
        <dbReference type="ARBA" id="ARBA00022989"/>
    </source>
</evidence>
<dbReference type="InterPro" id="IPR020846">
    <property type="entry name" value="MFS_dom"/>
</dbReference>
<dbReference type="Proteomes" id="UP000537130">
    <property type="component" value="Unassembled WGS sequence"/>
</dbReference>
<dbReference type="Gene3D" id="1.20.1250.20">
    <property type="entry name" value="MFS general substrate transporter like domains"/>
    <property type="match status" value="1"/>
</dbReference>
<comment type="caution">
    <text evidence="8">The sequence shown here is derived from an EMBL/GenBank/DDBJ whole genome shotgun (WGS) entry which is preliminary data.</text>
</comment>
<sequence length="394" mass="41304">MPILFATVLIDLIGFGIIIPILPFLAPQLGGDAMDIALLLAIYSVFGGLCGPYWGKLSDQIGRKPVLLICLGGAGLSYIMLAYSTTLLTLFVSRIFAGIMAGNFGVASAMVADMSKPEERAKFMGIIGAAFGLGMVIGPFLGGVLAGPNGEFMVPALVAAGLSFAALIAGAIFLPESLTRAQREDQAEQRAASSKQSLLTMLKESGNTLLALQYFLNNSCHTAISYLFPLWVGHMLGWGAREVGMVFGAQGLAMAMLQAGLIGRLVTWLGELKLLLIGTSLMATGYVVAASADSAMVIVLAFFMIVSGGTVCTPVLNTLVAHRTPIHLRGRMLGTTSASAAWGRVFGPLAAGFALSTLGYHLSWLLGTAVALCMIAWVLGQMKANVSESQQNHP</sequence>
<dbReference type="Pfam" id="PF07690">
    <property type="entry name" value="MFS_1"/>
    <property type="match status" value="1"/>
</dbReference>
<evidence type="ECO:0000256" key="1">
    <source>
        <dbReference type="ARBA" id="ARBA00004141"/>
    </source>
</evidence>
<dbReference type="PANTHER" id="PTHR23504:SF15">
    <property type="entry name" value="MAJOR FACILITATOR SUPERFAMILY (MFS) PROFILE DOMAIN-CONTAINING PROTEIN"/>
    <property type="match status" value="1"/>
</dbReference>
<keyword evidence="9" id="KW-1185">Reference proteome</keyword>
<organism evidence="8 9">
    <name type="scientific">Litorivivens lipolytica</name>
    <dbReference type="NCBI Taxonomy" id="1524264"/>
    <lineage>
        <taxon>Bacteria</taxon>
        <taxon>Pseudomonadati</taxon>
        <taxon>Pseudomonadota</taxon>
        <taxon>Gammaproteobacteria</taxon>
        <taxon>Litorivivens</taxon>
    </lineage>
</organism>
<feature type="transmembrane region" description="Helical" evidence="6">
    <location>
        <begin position="361"/>
        <end position="380"/>
    </location>
</feature>
<reference evidence="8 9" key="1">
    <citation type="submission" date="2020-08" db="EMBL/GenBank/DDBJ databases">
        <title>Genomic Encyclopedia of Type Strains, Phase III (KMG-III): the genomes of soil and plant-associated and newly described type strains.</title>
        <authorList>
            <person name="Whitman W."/>
        </authorList>
    </citation>
    <scope>NUCLEOTIDE SEQUENCE [LARGE SCALE GENOMIC DNA]</scope>
    <source>
        <strain evidence="8 9">CECT 8654</strain>
    </source>
</reference>
<feature type="transmembrane region" description="Helical" evidence="6">
    <location>
        <begin position="66"/>
        <end position="85"/>
    </location>
</feature>
<dbReference type="SUPFAM" id="SSF103473">
    <property type="entry name" value="MFS general substrate transporter"/>
    <property type="match status" value="1"/>
</dbReference>
<gene>
    <name evidence="8" type="ORF">FHR99_002219</name>
</gene>
<feature type="transmembrane region" description="Helical" evidence="6">
    <location>
        <begin position="332"/>
        <end position="355"/>
    </location>
</feature>
<proteinExistence type="predicted"/>
<dbReference type="PANTHER" id="PTHR23504">
    <property type="entry name" value="MAJOR FACILITATOR SUPERFAMILY DOMAIN-CONTAINING PROTEIN 10"/>
    <property type="match status" value="1"/>
</dbReference>
<evidence type="ECO:0000259" key="7">
    <source>
        <dbReference type="PROSITE" id="PS50850"/>
    </source>
</evidence>
<dbReference type="GO" id="GO:0022857">
    <property type="term" value="F:transmembrane transporter activity"/>
    <property type="evidence" value="ECO:0007669"/>
    <property type="project" value="InterPro"/>
</dbReference>
<dbReference type="PROSITE" id="PS50850">
    <property type="entry name" value="MFS"/>
    <property type="match status" value="1"/>
</dbReference>
<feature type="transmembrane region" description="Helical" evidence="6">
    <location>
        <begin position="243"/>
        <end position="262"/>
    </location>
</feature>
<dbReference type="InterPro" id="IPR011701">
    <property type="entry name" value="MFS"/>
</dbReference>
<feature type="domain" description="Major facilitator superfamily (MFS) profile" evidence="7">
    <location>
        <begin position="1"/>
        <end position="385"/>
    </location>
</feature>
<keyword evidence="4 6" id="KW-1133">Transmembrane helix</keyword>
<evidence type="ECO:0000256" key="2">
    <source>
        <dbReference type="ARBA" id="ARBA00022448"/>
    </source>
</evidence>
<keyword evidence="2" id="KW-0813">Transport</keyword>
<feature type="transmembrane region" description="Helical" evidence="6">
    <location>
        <begin position="298"/>
        <end position="320"/>
    </location>
</feature>
<evidence type="ECO:0000256" key="5">
    <source>
        <dbReference type="ARBA" id="ARBA00023136"/>
    </source>
</evidence>
<protein>
    <submittedName>
        <fullName evidence="8">MFS family permease</fullName>
    </submittedName>
</protein>
<dbReference type="AlphaFoldDB" id="A0A7W4W6H5"/>
<evidence type="ECO:0000313" key="9">
    <source>
        <dbReference type="Proteomes" id="UP000537130"/>
    </source>
</evidence>
<dbReference type="InterPro" id="IPR001958">
    <property type="entry name" value="Tet-R_TetA/multi-R_MdtG-like"/>
</dbReference>
<feature type="transmembrane region" description="Helical" evidence="6">
    <location>
        <begin position="36"/>
        <end position="54"/>
    </location>
</feature>
<dbReference type="EMBL" id="JACHWY010000002">
    <property type="protein sequence ID" value="MBB3047953.1"/>
    <property type="molecule type" value="Genomic_DNA"/>
</dbReference>
<dbReference type="InterPro" id="IPR036259">
    <property type="entry name" value="MFS_trans_sf"/>
</dbReference>
<feature type="transmembrane region" description="Helical" evidence="6">
    <location>
        <begin position="12"/>
        <end position="30"/>
    </location>
</feature>
<evidence type="ECO:0000256" key="6">
    <source>
        <dbReference type="SAM" id="Phobius"/>
    </source>
</evidence>
<feature type="transmembrane region" description="Helical" evidence="6">
    <location>
        <begin position="209"/>
        <end position="231"/>
    </location>
</feature>
<comment type="subcellular location">
    <subcellularLocation>
        <location evidence="1">Membrane</location>
        <topology evidence="1">Multi-pass membrane protein</topology>
    </subcellularLocation>
</comment>
<feature type="transmembrane region" description="Helical" evidence="6">
    <location>
        <begin position="91"/>
        <end position="111"/>
    </location>
</feature>
<feature type="transmembrane region" description="Helical" evidence="6">
    <location>
        <begin position="123"/>
        <end position="146"/>
    </location>
</feature>
<dbReference type="RefSeq" id="WP_183410702.1">
    <property type="nucleotide sequence ID" value="NZ_JACHWY010000002.1"/>
</dbReference>
<keyword evidence="5 6" id="KW-0472">Membrane</keyword>
<dbReference type="PRINTS" id="PR01035">
    <property type="entry name" value="TCRTETA"/>
</dbReference>
<accession>A0A7W4W6H5</accession>
<feature type="transmembrane region" description="Helical" evidence="6">
    <location>
        <begin position="152"/>
        <end position="174"/>
    </location>
</feature>
<evidence type="ECO:0000256" key="3">
    <source>
        <dbReference type="ARBA" id="ARBA00022692"/>
    </source>
</evidence>
<keyword evidence="3 6" id="KW-0812">Transmembrane</keyword>
<evidence type="ECO:0000313" key="8">
    <source>
        <dbReference type="EMBL" id="MBB3047953.1"/>
    </source>
</evidence>